<dbReference type="GO" id="GO:0016491">
    <property type="term" value="F:oxidoreductase activity"/>
    <property type="evidence" value="ECO:0007669"/>
    <property type="project" value="UniProtKB-KW"/>
</dbReference>
<dbReference type="SUPFAM" id="SSF51735">
    <property type="entry name" value="NAD(P)-binding Rossmann-fold domains"/>
    <property type="match status" value="1"/>
</dbReference>
<dbReference type="AlphaFoldDB" id="A0AAE3ANX5"/>
<dbReference type="SUPFAM" id="SSF55347">
    <property type="entry name" value="Glyceraldehyde-3-phosphate dehydrogenase-like, C-terminal domain"/>
    <property type="match status" value="1"/>
</dbReference>
<dbReference type="InterPro" id="IPR055170">
    <property type="entry name" value="GFO_IDH_MocA-like_dom"/>
</dbReference>
<dbReference type="Proteomes" id="UP001199424">
    <property type="component" value="Unassembled WGS sequence"/>
</dbReference>
<proteinExistence type="predicted"/>
<dbReference type="PANTHER" id="PTHR43818">
    <property type="entry name" value="BCDNA.GH03377"/>
    <property type="match status" value="1"/>
</dbReference>
<sequence length="342" mass="38025">PVPKIYKDMYEAFNDPEVEVVLNLTRPYEHYGVTKAALEHGKHVFSEKPLAADMEEGDELVALAEEKGLLMGGAPDTFMGAGIQTVRKLVDDGYIGDIVAANCAMICHGHETWHPDPEFYYKRAGGPMMDMGPYYVTALVQLIGEAKGVIGMTKKTFPERIITSEPHYGEKIDVDIDTHLTGSIAFANGAVAQICTTFDVHYAPGAQCRFELYGTRGTICVPDPNTFGGPVLVYRPEDQVNGQAIDPGLIAHNAPQYYTGYKEVPLLFDYNENSRALGLSDMCKALRTGRDFRANYQQQHHVLEILTSFEKSSREGRYIPLKTHYTRTAPMQNNPMHGILDE</sequence>
<keyword evidence="5" id="KW-1185">Reference proteome</keyword>
<dbReference type="Pfam" id="PF22725">
    <property type="entry name" value="GFO_IDH_MocA_C3"/>
    <property type="match status" value="1"/>
</dbReference>
<dbReference type="PANTHER" id="PTHR43818:SF11">
    <property type="entry name" value="BCDNA.GH03377"/>
    <property type="match status" value="1"/>
</dbReference>
<dbReference type="EMBL" id="JAJEQC010000030">
    <property type="protein sequence ID" value="MCC2138083.1"/>
    <property type="molecule type" value="Genomic_DNA"/>
</dbReference>
<feature type="non-terminal residue" evidence="4">
    <location>
        <position position="1"/>
    </location>
</feature>
<feature type="domain" description="GFO/IDH/MocA-like oxidoreductase" evidence="3">
    <location>
        <begin position="83"/>
        <end position="219"/>
    </location>
</feature>
<name>A0AAE3ANX5_9FIRM</name>
<protein>
    <submittedName>
        <fullName evidence="4">Gfo/Idh/MocA family oxidoreductase</fullName>
    </submittedName>
</protein>
<comment type="caution">
    <text evidence="4">The sequence shown here is derived from an EMBL/GenBank/DDBJ whole genome shotgun (WGS) entry which is preliminary data.</text>
</comment>
<evidence type="ECO:0000256" key="1">
    <source>
        <dbReference type="ARBA" id="ARBA00023002"/>
    </source>
</evidence>
<evidence type="ECO:0000259" key="2">
    <source>
        <dbReference type="Pfam" id="PF01408"/>
    </source>
</evidence>
<dbReference type="InterPro" id="IPR050463">
    <property type="entry name" value="Gfo/Idh/MocA_oxidrdct_glycsds"/>
</dbReference>
<dbReference type="Pfam" id="PF01408">
    <property type="entry name" value="GFO_IDH_MocA"/>
    <property type="match status" value="1"/>
</dbReference>
<accession>A0AAE3ANX5</accession>
<feature type="domain" description="Gfo/Idh/MocA-like oxidoreductase N-terminal" evidence="2">
    <location>
        <begin position="5"/>
        <end position="70"/>
    </location>
</feature>
<gene>
    <name evidence="4" type="ORF">LKD31_13915</name>
</gene>
<dbReference type="InterPro" id="IPR000683">
    <property type="entry name" value="Gfo/Idh/MocA-like_OxRdtase_N"/>
</dbReference>
<dbReference type="InterPro" id="IPR036291">
    <property type="entry name" value="NAD(P)-bd_dom_sf"/>
</dbReference>
<reference evidence="4" key="1">
    <citation type="submission" date="2021-10" db="EMBL/GenBank/DDBJ databases">
        <title>Anaerobic single-cell dispensing facilitates the cultivation of human gut bacteria.</title>
        <authorList>
            <person name="Afrizal A."/>
        </authorList>
    </citation>
    <scope>NUCLEOTIDE SEQUENCE</scope>
    <source>
        <strain evidence="4">CLA-AA-H250</strain>
    </source>
</reference>
<evidence type="ECO:0000313" key="5">
    <source>
        <dbReference type="Proteomes" id="UP001199424"/>
    </source>
</evidence>
<evidence type="ECO:0000259" key="3">
    <source>
        <dbReference type="Pfam" id="PF22725"/>
    </source>
</evidence>
<evidence type="ECO:0000313" key="4">
    <source>
        <dbReference type="EMBL" id="MCC2138083.1"/>
    </source>
</evidence>
<dbReference type="RefSeq" id="WP_308450138.1">
    <property type="nucleotide sequence ID" value="NZ_JAJEQC010000030.1"/>
</dbReference>
<organism evidence="4 5">
    <name type="scientific">Hominenteromicrobium mulieris</name>
    <dbReference type="NCBI Taxonomy" id="2885357"/>
    <lineage>
        <taxon>Bacteria</taxon>
        <taxon>Bacillati</taxon>
        <taxon>Bacillota</taxon>
        <taxon>Clostridia</taxon>
        <taxon>Eubacteriales</taxon>
        <taxon>Oscillospiraceae</taxon>
        <taxon>Hominenteromicrobium</taxon>
    </lineage>
</organism>
<dbReference type="Gene3D" id="3.40.50.720">
    <property type="entry name" value="NAD(P)-binding Rossmann-like Domain"/>
    <property type="match status" value="1"/>
</dbReference>
<keyword evidence="1" id="KW-0560">Oxidoreductase</keyword>
<dbReference type="Gene3D" id="3.30.360.10">
    <property type="entry name" value="Dihydrodipicolinate Reductase, domain 2"/>
    <property type="match status" value="1"/>
</dbReference>
<dbReference type="GO" id="GO:0000166">
    <property type="term" value="F:nucleotide binding"/>
    <property type="evidence" value="ECO:0007669"/>
    <property type="project" value="InterPro"/>
</dbReference>